<evidence type="ECO:0000256" key="3">
    <source>
        <dbReference type="ARBA" id="ARBA00022490"/>
    </source>
</evidence>
<evidence type="ECO:0000256" key="5">
    <source>
        <dbReference type="ARBA" id="ARBA00022679"/>
    </source>
</evidence>
<dbReference type="GO" id="GO:0032259">
    <property type="term" value="P:methylation"/>
    <property type="evidence" value="ECO:0007669"/>
    <property type="project" value="UniProtKB-KW"/>
</dbReference>
<keyword evidence="9" id="KW-1185">Reference proteome</keyword>
<comment type="caution">
    <text evidence="8">The sequence shown here is derived from an EMBL/GenBank/DDBJ whole genome shotgun (WGS) entry which is preliminary data.</text>
</comment>
<dbReference type="PANTHER" id="PTHR11579">
    <property type="entry name" value="PROTEIN-L-ISOASPARTATE O-METHYLTRANSFERASE"/>
    <property type="match status" value="1"/>
</dbReference>
<dbReference type="FunFam" id="3.40.50.150:FF:000010">
    <property type="entry name" value="Protein-L-isoaspartate O-methyltransferase"/>
    <property type="match status" value="1"/>
</dbReference>
<dbReference type="EC" id="2.1.1.77" evidence="7"/>
<dbReference type="Gene3D" id="3.40.50.150">
    <property type="entry name" value="Vaccinia Virus protein VP39"/>
    <property type="match status" value="1"/>
</dbReference>
<evidence type="ECO:0000256" key="2">
    <source>
        <dbReference type="ARBA" id="ARBA00005369"/>
    </source>
</evidence>
<evidence type="ECO:0000313" key="8">
    <source>
        <dbReference type="EMBL" id="GEP30929.1"/>
    </source>
</evidence>
<gene>
    <name evidence="7" type="primary">pcm</name>
    <name evidence="8" type="ORF">TPL01_20670</name>
</gene>
<name>A0A512L8X5_9PROT</name>
<dbReference type="InterPro" id="IPR000682">
    <property type="entry name" value="PCMT"/>
</dbReference>
<keyword evidence="6 7" id="KW-0949">S-adenosyl-L-methionine</keyword>
<dbReference type="RefSeq" id="WP_147073435.1">
    <property type="nucleotide sequence ID" value="NZ_AP021884.1"/>
</dbReference>
<organism evidence="8 9">
    <name type="scientific">Sulfuriferula plumbiphila</name>
    <dbReference type="NCBI Taxonomy" id="171865"/>
    <lineage>
        <taxon>Bacteria</taxon>
        <taxon>Pseudomonadati</taxon>
        <taxon>Pseudomonadota</taxon>
        <taxon>Betaproteobacteria</taxon>
        <taxon>Nitrosomonadales</taxon>
        <taxon>Sulfuricellaceae</taxon>
        <taxon>Sulfuriferula</taxon>
    </lineage>
</organism>
<dbReference type="NCBIfam" id="TIGR00080">
    <property type="entry name" value="pimt"/>
    <property type="match status" value="1"/>
</dbReference>
<dbReference type="Pfam" id="PF01135">
    <property type="entry name" value="PCMT"/>
    <property type="match status" value="1"/>
</dbReference>
<dbReference type="GO" id="GO:0030091">
    <property type="term" value="P:protein repair"/>
    <property type="evidence" value="ECO:0007669"/>
    <property type="project" value="UniProtKB-UniRule"/>
</dbReference>
<dbReference type="InterPro" id="IPR029063">
    <property type="entry name" value="SAM-dependent_MTases_sf"/>
</dbReference>
<comment type="function">
    <text evidence="7">Catalyzes the methyl esterification of L-isoaspartyl residues in peptides and proteins that result from spontaneous decomposition of normal L-aspartyl and L-asparaginyl residues. It plays a role in the repair and/or degradation of damaged proteins.</text>
</comment>
<dbReference type="PROSITE" id="PS01279">
    <property type="entry name" value="PCMT"/>
    <property type="match status" value="1"/>
</dbReference>
<dbReference type="EMBL" id="BKAD01000020">
    <property type="protein sequence ID" value="GEP30929.1"/>
    <property type="molecule type" value="Genomic_DNA"/>
</dbReference>
<evidence type="ECO:0000256" key="6">
    <source>
        <dbReference type="ARBA" id="ARBA00022691"/>
    </source>
</evidence>
<dbReference type="Proteomes" id="UP000321337">
    <property type="component" value="Unassembled WGS sequence"/>
</dbReference>
<evidence type="ECO:0000256" key="1">
    <source>
        <dbReference type="ARBA" id="ARBA00004496"/>
    </source>
</evidence>
<evidence type="ECO:0000313" key="9">
    <source>
        <dbReference type="Proteomes" id="UP000321337"/>
    </source>
</evidence>
<dbReference type="NCBIfam" id="NF001453">
    <property type="entry name" value="PRK00312.1"/>
    <property type="match status" value="1"/>
</dbReference>
<evidence type="ECO:0000256" key="4">
    <source>
        <dbReference type="ARBA" id="ARBA00022603"/>
    </source>
</evidence>
<dbReference type="HAMAP" id="MF_00090">
    <property type="entry name" value="PIMT"/>
    <property type="match status" value="1"/>
</dbReference>
<accession>A0A512L8X5</accession>
<comment type="similarity">
    <text evidence="2 7">Belongs to the methyltransferase superfamily. L-isoaspartyl/D-aspartyl protein methyltransferase family.</text>
</comment>
<comment type="subcellular location">
    <subcellularLocation>
        <location evidence="1 7">Cytoplasm</location>
    </subcellularLocation>
</comment>
<dbReference type="SUPFAM" id="SSF53335">
    <property type="entry name" value="S-adenosyl-L-methionine-dependent methyltransferases"/>
    <property type="match status" value="1"/>
</dbReference>
<keyword evidence="3 7" id="KW-0963">Cytoplasm</keyword>
<dbReference type="CDD" id="cd02440">
    <property type="entry name" value="AdoMet_MTases"/>
    <property type="match status" value="1"/>
</dbReference>
<dbReference type="AlphaFoldDB" id="A0A512L8X5"/>
<proteinExistence type="inferred from homology"/>
<keyword evidence="5 7" id="KW-0808">Transferase</keyword>
<dbReference type="PANTHER" id="PTHR11579:SF0">
    <property type="entry name" value="PROTEIN-L-ISOASPARTATE(D-ASPARTATE) O-METHYLTRANSFERASE"/>
    <property type="match status" value="1"/>
</dbReference>
<protein>
    <recommendedName>
        <fullName evidence="7">Protein-L-isoaspartate O-methyltransferase</fullName>
        <ecNumber evidence="7">2.1.1.77</ecNumber>
    </recommendedName>
    <alternativeName>
        <fullName evidence="7">L-isoaspartyl protein carboxyl methyltransferase</fullName>
    </alternativeName>
    <alternativeName>
        <fullName evidence="7">Protein L-isoaspartyl methyltransferase</fullName>
    </alternativeName>
    <alternativeName>
        <fullName evidence="7">Protein-beta-aspartate methyltransferase</fullName>
        <shortName evidence="7">PIMT</shortName>
    </alternativeName>
</protein>
<dbReference type="OrthoDB" id="9810066at2"/>
<evidence type="ECO:0000256" key="7">
    <source>
        <dbReference type="HAMAP-Rule" id="MF_00090"/>
    </source>
</evidence>
<reference evidence="8 9" key="1">
    <citation type="submission" date="2019-07" db="EMBL/GenBank/DDBJ databases">
        <title>Whole genome shotgun sequence of Thiobacillus plumbophilus NBRC 107929.</title>
        <authorList>
            <person name="Hosoyama A."/>
            <person name="Uohara A."/>
            <person name="Ohji S."/>
            <person name="Ichikawa N."/>
        </authorList>
    </citation>
    <scope>NUCLEOTIDE SEQUENCE [LARGE SCALE GENOMIC DNA]</scope>
    <source>
        <strain evidence="8 9">NBRC 107929</strain>
    </source>
</reference>
<sequence length="220" mass="23899">MSVTRHSGIGMTSERTRARMVERLRAQGIKDNNVLTAMGMVPRHIFVDEALSIRAYEDSALPIGFGQTISSPYSVARMIEVLRGGADLQCVLEVGTGCGYQAAVLAKLAREVYSVERIATLLGRARRTIRELRIGNIKLKHGDGSIGLKDVAPFDGIILAAAIPTPPQALLEQLAQGGRMVLPRGIGETQQMVLIERTAEGFQETVLEMVHFVPLLPGVR</sequence>
<dbReference type="GO" id="GO:0005737">
    <property type="term" value="C:cytoplasm"/>
    <property type="evidence" value="ECO:0007669"/>
    <property type="project" value="UniProtKB-SubCell"/>
</dbReference>
<feature type="active site" evidence="7">
    <location>
        <position position="70"/>
    </location>
</feature>
<keyword evidence="4 7" id="KW-0489">Methyltransferase</keyword>
<comment type="catalytic activity">
    <reaction evidence="7">
        <text>[protein]-L-isoaspartate + S-adenosyl-L-methionine = [protein]-L-isoaspartate alpha-methyl ester + S-adenosyl-L-homocysteine</text>
        <dbReference type="Rhea" id="RHEA:12705"/>
        <dbReference type="Rhea" id="RHEA-COMP:12143"/>
        <dbReference type="Rhea" id="RHEA-COMP:12144"/>
        <dbReference type="ChEBI" id="CHEBI:57856"/>
        <dbReference type="ChEBI" id="CHEBI:59789"/>
        <dbReference type="ChEBI" id="CHEBI:90596"/>
        <dbReference type="ChEBI" id="CHEBI:90598"/>
        <dbReference type="EC" id="2.1.1.77"/>
    </reaction>
</comment>
<dbReference type="GO" id="GO:0004719">
    <property type="term" value="F:protein-L-isoaspartate (D-aspartate) O-methyltransferase activity"/>
    <property type="evidence" value="ECO:0007669"/>
    <property type="project" value="UniProtKB-UniRule"/>
</dbReference>